<organism evidence="3 4">
    <name type="scientific">Salicibibacter cibi</name>
    <dbReference type="NCBI Taxonomy" id="2743001"/>
    <lineage>
        <taxon>Bacteria</taxon>
        <taxon>Bacillati</taxon>
        <taxon>Bacillota</taxon>
        <taxon>Bacilli</taxon>
        <taxon>Bacillales</taxon>
        <taxon>Bacillaceae</taxon>
        <taxon>Salicibibacter</taxon>
    </lineage>
</organism>
<dbReference type="InterPro" id="IPR050270">
    <property type="entry name" value="DegV_domain_contain"/>
</dbReference>
<dbReference type="PANTHER" id="PTHR33434">
    <property type="entry name" value="DEGV DOMAIN-CONTAINING PROTEIN DR_1986-RELATED"/>
    <property type="match status" value="1"/>
</dbReference>
<dbReference type="AlphaFoldDB" id="A0A7T7CG58"/>
<name>A0A7T7CG58_9BACI</name>
<reference evidence="3 4" key="1">
    <citation type="submission" date="2020-06" db="EMBL/GenBank/DDBJ databases">
        <title>Genomic analysis of Salicibibacter sp. NKC21-4.</title>
        <authorList>
            <person name="Oh Y.J."/>
        </authorList>
    </citation>
    <scope>NUCLEOTIDE SEQUENCE [LARGE SCALE GENOMIC DNA]</scope>
    <source>
        <strain evidence="3 4">NKC21-4</strain>
    </source>
</reference>
<dbReference type="SUPFAM" id="SSF82549">
    <property type="entry name" value="DAK1/DegV-like"/>
    <property type="match status" value="1"/>
</dbReference>
<evidence type="ECO:0000256" key="1">
    <source>
        <dbReference type="ARBA" id="ARBA00003238"/>
    </source>
</evidence>
<evidence type="ECO:0000313" key="3">
    <source>
        <dbReference type="EMBL" id="QQK80840.1"/>
    </source>
</evidence>
<dbReference type="Pfam" id="PF02645">
    <property type="entry name" value="DegV"/>
    <property type="match status" value="1"/>
</dbReference>
<dbReference type="EMBL" id="CP054706">
    <property type="protein sequence ID" value="QQK80840.1"/>
    <property type="molecule type" value="Genomic_DNA"/>
</dbReference>
<dbReference type="RefSeq" id="WP_200085206.1">
    <property type="nucleotide sequence ID" value="NZ_CP054706.1"/>
</dbReference>
<dbReference type="KEGG" id="scib:HUG20_13680"/>
<gene>
    <name evidence="3" type="ORF">HUG20_13680</name>
</gene>
<dbReference type="Gene3D" id="3.30.1180.10">
    <property type="match status" value="1"/>
</dbReference>
<accession>A0A7T7CG58</accession>
<protein>
    <submittedName>
        <fullName evidence="3">DegV family protein</fullName>
    </submittedName>
</protein>
<dbReference type="InterPro" id="IPR003797">
    <property type="entry name" value="DegV"/>
</dbReference>
<dbReference type="InterPro" id="IPR043168">
    <property type="entry name" value="DegV_C"/>
</dbReference>
<dbReference type="Gene3D" id="3.40.50.10170">
    <property type="match status" value="1"/>
</dbReference>
<keyword evidence="4" id="KW-1185">Reference proteome</keyword>
<dbReference type="PROSITE" id="PS51482">
    <property type="entry name" value="DEGV"/>
    <property type="match status" value="1"/>
</dbReference>
<comment type="function">
    <text evidence="1">May bind long-chain fatty acids, such as palmitate, and may play a role in lipid transport or fatty acid metabolism.</text>
</comment>
<dbReference type="PANTHER" id="PTHR33434:SF8">
    <property type="entry name" value="DEGV DOMAIN-CONTAINING PROTEIN SPR1019"/>
    <property type="match status" value="1"/>
</dbReference>
<proteinExistence type="predicted"/>
<dbReference type="Proteomes" id="UP000595349">
    <property type="component" value="Chromosome"/>
</dbReference>
<sequence>MSKIKIVTDSTTDLPKDILEKYCIHVMPLSIQIDDQSYVDQVDITPEDFLRKMALADSLPKTSQPAIGDMMQRFEEIGDDGSQILAIFLSSGLSGTYDTARMAATEVSADVTVVDSTYISSALGFQVVEAAKMANTGTSMKEIVKRMETIRKNSKLYVVLETLDNLVKGGRIGKGKAFLGSLLKLKPIATLEDGVYSPISKVRTQSQMIHTLMKNFESDAEDRIIRGVSISHANAFELAHKLKNALLTKSSLKDVMIQTTTPVISTYTGEGAIGLSYYTDAHE</sequence>
<keyword evidence="2" id="KW-0446">Lipid-binding</keyword>
<evidence type="ECO:0000313" key="4">
    <source>
        <dbReference type="Proteomes" id="UP000595349"/>
    </source>
</evidence>
<evidence type="ECO:0000256" key="2">
    <source>
        <dbReference type="ARBA" id="ARBA00023121"/>
    </source>
</evidence>
<dbReference type="NCBIfam" id="TIGR00762">
    <property type="entry name" value="DegV"/>
    <property type="match status" value="1"/>
</dbReference>
<dbReference type="GO" id="GO:0008289">
    <property type="term" value="F:lipid binding"/>
    <property type="evidence" value="ECO:0007669"/>
    <property type="project" value="UniProtKB-KW"/>
</dbReference>